<dbReference type="SUPFAM" id="SSF52540">
    <property type="entry name" value="P-loop containing nucleoside triphosphate hydrolases"/>
    <property type="match status" value="1"/>
</dbReference>
<evidence type="ECO:0000313" key="6">
    <source>
        <dbReference type="Proteomes" id="UP000615796"/>
    </source>
</evidence>
<dbReference type="InterPro" id="IPR013563">
    <property type="entry name" value="Oligopep_ABC_C"/>
</dbReference>
<keyword evidence="6" id="KW-1185">Reference proteome</keyword>
<proteinExistence type="predicted"/>
<dbReference type="GO" id="GO:0015833">
    <property type="term" value="P:peptide transport"/>
    <property type="evidence" value="ECO:0007669"/>
    <property type="project" value="InterPro"/>
</dbReference>
<dbReference type="InterPro" id="IPR027417">
    <property type="entry name" value="P-loop_NTPase"/>
</dbReference>
<dbReference type="PROSITE" id="PS50893">
    <property type="entry name" value="ABC_TRANSPORTER_2"/>
    <property type="match status" value="1"/>
</dbReference>
<dbReference type="PROSITE" id="PS00211">
    <property type="entry name" value="ABC_TRANSPORTER_1"/>
    <property type="match status" value="1"/>
</dbReference>
<feature type="domain" description="ABC transporter" evidence="4">
    <location>
        <begin position="3"/>
        <end position="254"/>
    </location>
</feature>
<reference evidence="5" key="1">
    <citation type="submission" date="2020-08" db="EMBL/GenBank/DDBJ databases">
        <title>Genome Sequencing and Pan-Genome Analysis of Migratory bird Vibrio Strains, Inner Mongolia.</title>
        <authorList>
            <person name="Zheng L."/>
        </authorList>
    </citation>
    <scope>NUCLEOTIDE SEQUENCE</scope>
    <source>
        <strain evidence="5">M13F</strain>
    </source>
</reference>
<dbReference type="GO" id="GO:0005524">
    <property type="term" value="F:ATP binding"/>
    <property type="evidence" value="ECO:0007669"/>
    <property type="project" value="UniProtKB-KW"/>
</dbReference>
<dbReference type="InterPro" id="IPR003439">
    <property type="entry name" value="ABC_transporter-like_ATP-bd"/>
</dbReference>
<dbReference type="CDD" id="cd03257">
    <property type="entry name" value="ABC_NikE_OppD_transporters"/>
    <property type="match status" value="1"/>
</dbReference>
<dbReference type="InterPro" id="IPR017871">
    <property type="entry name" value="ABC_transporter-like_CS"/>
</dbReference>
<accession>A0A9X0UKE1</accession>
<protein>
    <submittedName>
        <fullName evidence="5">Dipeptide ABC transporter ATP-binding protein</fullName>
    </submittedName>
</protein>
<organism evidence="5 6">
    <name type="scientific">Vibrio metschnikovii</name>
    <dbReference type="NCBI Taxonomy" id="28172"/>
    <lineage>
        <taxon>Bacteria</taxon>
        <taxon>Pseudomonadati</taxon>
        <taxon>Pseudomonadota</taxon>
        <taxon>Gammaproteobacteria</taxon>
        <taxon>Vibrionales</taxon>
        <taxon>Vibrionaceae</taxon>
        <taxon>Vibrio</taxon>
    </lineage>
</organism>
<dbReference type="Pfam" id="PF00005">
    <property type="entry name" value="ABC_tran"/>
    <property type="match status" value="1"/>
</dbReference>
<evidence type="ECO:0000256" key="2">
    <source>
        <dbReference type="ARBA" id="ARBA00022741"/>
    </source>
</evidence>
<dbReference type="GO" id="GO:0055085">
    <property type="term" value="P:transmembrane transport"/>
    <property type="evidence" value="ECO:0007669"/>
    <property type="project" value="UniProtKB-ARBA"/>
</dbReference>
<sequence length="341" mass="37503">MLVKLDNVSQAYPIGDSDFFGRHQQYLHAVDDISLQISKGETLAIVGESGCGKSTLGRMVSLLEKPSKGEVYITGQPTANLSKKAMKALRKQLGLVFQDPYSALNPRMTVSQLVSEPLEVYGMGNREQQRAKVLEALYSVGLSEDALNRYPHEFSGGQRQRICIARALVLDPELIIADEPLSALDVSVQSQVLNLFVELKETRQLSFFFISHDMAIVDHLADTVVVMYLGRIVEQAPREAFFSAPAHPYSQALLAAVPEVALGRRRKGLALQGDVPSPINPPSGCTFHPRCAFADEVCRQKKPAMQTLAHAKHQVACHYPQLVTRSDAVKNDAHIAVMEVS</sequence>
<keyword evidence="3 5" id="KW-0067">ATP-binding</keyword>
<dbReference type="AlphaFoldDB" id="A0A9X0UKE1"/>
<evidence type="ECO:0000259" key="4">
    <source>
        <dbReference type="PROSITE" id="PS50893"/>
    </source>
</evidence>
<keyword evidence="1" id="KW-0813">Transport</keyword>
<dbReference type="NCBIfam" id="NF008453">
    <property type="entry name" value="PRK11308.1"/>
    <property type="match status" value="1"/>
</dbReference>
<dbReference type="Gene3D" id="3.40.50.300">
    <property type="entry name" value="P-loop containing nucleotide triphosphate hydrolases"/>
    <property type="match status" value="1"/>
</dbReference>
<keyword evidence="2" id="KW-0547">Nucleotide-binding</keyword>
<dbReference type="InterPro" id="IPR050319">
    <property type="entry name" value="ABC_transp_ATP-bind"/>
</dbReference>
<dbReference type="Proteomes" id="UP000615796">
    <property type="component" value="Unassembled WGS sequence"/>
</dbReference>
<dbReference type="SMART" id="SM00382">
    <property type="entry name" value="AAA"/>
    <property type="match status" value="1"/>
</dbReference>
<evidence type="ECO:0000313" key="5">
    <source>
        <dbReference type="EMBL" id="MBC5852949.1"/>
    </source>
</evidence>
<dbReference type="NCBIfam" id="TIGR01727">
    <property type="entry name" value="oligo_HPY"/>
    <property type="match status" value="1"/>
</dbReference>
<gene>
    <name evidence="5" type="ORF">H8Q88_18870</name>
</gene>
<dbReference type="FunFam" id="3.40.50.300:FF:000016">
    <property type="entry name" value="Oligopeptide ABC transporter ATP-binding component"/>
    <property type="match status" value="1"/>
</dbReference>
<name>A0A9X0UKE1_VIBME</name>
<evidence type="ECO:0000256" key="1">
    <source>
        <dbReference type="ARBA" id="ARBA00022448"/>
    </source>
</evidence>
<dbReference type="RefSeq" id="WP_187027140.1">
    <property type="nucleotide sequence ID" value="NZ_JACRUP010000021.1"/>
</dbReference>
<evidence type="ECO:0000256" key="3">
    <source>
        <dbReference type="ARBA" id="ARBA00022840"/>
    </source>
</evidence>
<comment type="caution">
    <text evidence="5">The sequence shown here is derived from an EMBL/GenBank/DDBJ whole genome shotgun (WGS) entry which is preliminary data.</text>
</comment>
<dbReference type="Pfam" id="PF08352">
    <property type="entry name" value="oligo_HPY"/>
    <property type="match status" value="1"/>
</dbReference>
<dbReference type="PANTHER" id="PTHR43776">
    <property type="entry name" value="TRANSPORT ATP-BINDING PROTEIN"/>
    <property type="match status" value="1"/>
</dbReference>
<dbReference type="GO" id="GO:0016887">
    <property type="term" value="F:ATP hydrolysis activity"/>
    <property type="evidence" value="ECO:0007669"/>
    <property type="project" value="InterPro"/>
</dbReference>
<dbReference type="EMBL" id="JACRUP010000021">
    <property type="protein sequence ID" value="MBC5852949.1"/>
    <property type="molecule type" value="Genomic_DNA"/>
</dbReference>
<dbReference type="InterPro" id="IPR003593">
    <property type="entry name" value="AAA+_ATPase"/>
</dbReference>